<dbReference type="EMBL" id="CP040098">
    <property type="protein sequence ID" value="QCQ21592.1"/>
    <property type="molecule type" value="Genomic_DNA"/>
</dbReference>
<proteinExistence type="predicted"/>
<keyword evidence="2" id="KW-1185">Reference proteome</keyword>
<name>A0A4P8L490_9BACT</name>
<dbReference type="Pfam" id="PF11746">
    <property type="entry name" value="DUF3303"/>
    <property type="match status" value="1"/>
</dbReference>
<dbReference type="KEGG" id="dax:FDQ92_05025"/>
<accession>A0A4P8L490</accession>
<reference evidence="1 2" key="2">
    <citation type="submission" date="2019-05" db="EMBL/GenBank/DDBJ databases">
        <authorList>
            <person name="Suflita J.M."/>
            <person name="Marks C.R."/>
        </authorList>
    </citation>
    <scope>NUCLEOTIDE SEQUENCE [LARGE SCALE GENOMIC DNA]</scope>
    <source>
        <strain evidence="1 2">ALDC</strain>
    </source>
</reference>
<reference evidence="1 2" key="1">
    <citation type="submission" date="2019-05" db="EMBL/GenBank/DDBJ databases">
        <title>The Complete Genome Sequence of the n-alkane-degrading Desulfoglaeba alkanexedens ALDC reveals multiple alkylsuccinate synthase gene clusters.</title>
        <authorList>
            <person name="Callaghan A.V."/>
            <person name="Davidova I.A."/>
            <person name="Duncan K.E."/>
            <person name="Morris B."/>
            <person name="McInerney M.J."/>
        </authorList>
    </citation>
    <scope>NUCLEOTIDE SEQUENCE [LARGE SCALE GENOMIC DNA]</scope>
    <source>
        <strain evidence="1 2">ALDC</strain>
    </source>
</reference>
<organism evidence="1 2">
    <name type="scientific">Desulfoglaeba alkanexedens ALDC</name>
    <dbReference type="NCBI Taxonomy" id="980445"/>
    <lineage>
        <taxon>Bacteria</taxon>
        <taxon>Pseudomonadati</taxon>
        <taxon>Thermodesulfobacteriota</taxon>
        <taxon>Syntrophobacteria</taxon>
        <taxon>Syntrophobacterales</taxon>
        <taxon>Syntrophobacteraceae</taxon>
        <taxon>Desulfoglaeba</taxon>
    </lineage>
</organism>
<dbReference type="RefSeq" id="WP_137423561.1">
    <property type="nucleotide sequence ID" value="NZ_CP040098.1"/>
</dbReference>
<dbReference type="Proteomes" id="UP000298602">
    <property type="component" value="Chromosome"/>
</dbReference>
<sequence length="91" mass="10359">MLFMAIFSYAPEDRDEVIDRRLGGLEKDVGVEMQGEWFDVTGHRVFRLFEADDEAHLAASVFQWTDLGVAEIVPVMETGKAIKLLKRTSKK</sequence>
<gene>
    <name evidence="1" type="ORF">FDQ92_05025</name>
</gene>
<dbReference type="InterPro" id="IPR021734">
    <property type="entry name" value="DUF3303"/>
</dbReference>
<evidence type="ECO:0000313" key="1">
    <source>
        <dbReference type="EMBL" id="QCQ21592.1"/>
    </source>
</evidence>
<evidence type="ECO:0000313" key="2">
    <source>
        <dbReference type="Proteomes" id="UP000298602"/>
    </source>
</evidence>
<dbReference type="AlphaFoldDB" id="A0A4P8L490"/>
<protein>
    <submittedName>
        <fullName evidence="1">DUF3303 domain-containing protein</fullName>
    </submittedName>
</protein>
<dbReference type="OrthoDB" id="5519750at2"/>